<dbReference type="GO" id="GO:0061595">
    <property type="term" value="F:6-deoxy-6-sulfofructose-1-phosphate aldolase activity"/>
    <property type="evidence" value="ECO:0007669"/>
    <property type="project" value="TreeGrafter"/>
</dbReference>
<gene>
    <name evidence="3" type="ORF">GCM10025885_16890</name>
</gene>
<comment type="similarity">
    <text evidence="1">Belongs to the aldolase LacD family.</text>
</comment>
<dbReference type="InterPro" id="IPR050552">
    <property type="entry name" value="LacD_aldolase"/>
</dbReference>
<reference evidence="3 4" key="1">
    <citation type="journal article" date="2014" name="Int. J. Syst. Evol. Microbiol.">
        <title>Complete genome sequence of Corynebacterium casei LMG S-19264T (=DSM 44701T), isolated from a smear-ripened cheese.</title>
        <authorList>
            <consortium name="US DOE Joint Genome Institute (JGI-PGF)"/>
            <person name="Walter F."/>
            <person name="Albersmeier A."/>
            <person name="Kalinowski J."/>
            <person name="Ruckert C."/>
        </authorList>
    </citation>
    <scope>NUCLEOTIDE SEQUENCE [LARGE SCALE GENOMIC DNA]</scope>
    <source>
        <strain evidence="3 4">NBRC 114545</strain>
    </source>
</reference>
<evidence type="ECO:0000313" key="4">
    <source>
        <dbReference type="Proteomes" id="UP001157039"/>
    </source>
</evidence>
<keyword evidence="2" id="KW-0456">Lyase</keyword>
<evidence type="ECO:0000256" key="2">
    <source>
        <dbReference type="ARBA" id="ARBA00023239"/>
    </source>
</evidence>
<dbReference type="EMBL" id="BSUW01000001">
    <property type="protein sequence ID" value="GMA72640.1"/>
    <property type="molecule type" value="Genomic_DNA"/>
</dbReference>
<organism evidence="3 4">
    <name type="scientific">Tetragenococcus osmophilus</name>
    <dbReference type="NCBI Taxonomy" id="526944"/>
    <lineage>
        <taxon>Bacteria</taxon>
        <taxon>Bacillati</taxon>
        <taxon>Bacillota</taxon>
        <taxon>Bacilli</taxon>
        <taxon>Lactobacillales</taxon>
        <taxon>Enterococcaceae</taxon>
        <taxon>Tetragenococcus</taxon>
    </lineage>
</organism>
<protein>
    <recommendedName>
        <fullName evidence="5">Tagatose-bisphosphate aldolase</fullName>
    </recommendedName>
</protein>
<comment type="caution">
    <text evidence="3">The sequence shown here is derived from an EMBL/GenBank/DDBJ whole genome shotgun (WGS) entry which is preliminary data.</text>
</comment>
<dbReference type="InterPro" id="IPR002915">
    <property type="entry name" value="DeoC/FbaB/LacD_aldolase"/>
</dbReference>
<dbReference type="AlphaFoldDB" id="A0AA38CYX9"/>
<dbReference type="Proteomes" id="UP001157039">
    <property type="component" value="Unassembled WGS sequence"/>
</dbReference>
<dbReference type="PANTHER" id="PTHR39340">
    <property type="entry name" value="SULFOFRUCTOSEPHOSPHATE ALDOLASE"/>
    <property type="match status" value="1"/>
</dbReference>
<evidence type="ECO:0008006" key="5">
    <source>
        <dbReference type="Google" id="ProtNLM"/>
    </source>
</evidence>
<name>A0AA38CYX9_9ENTE</name>
<dbReference type="InterPro" id="IPR013785">
    <property type="entry name" value="Aldolase_TIM"/>
</dbReference>
<dbReference type="Pfam" id="PF01791">
    <property type="entry name" value="DeoC"/>
    <property type="match status" value="1"/>
</dbReference>
<proteinExistence type="inferred from homology"/>
<dbReference type="SUPFAM" id="SSF51569">
    <property type="entry name" value="Aldolase"/>
    <property type="match status" value="1"/>
</dbReference>
<evidence type="ECO:0000313" key="3">
    <source>
        <dbReference type="EMBL" id="GMA72640.1"/>
    </source>
</evidence>
<dbReference type="GO" id="GO:1902777">
    <property type="term" value="P:6-sulfoquinovose(1-) catabolic process"/>
    <property type="evidence" value="ECO:0007669"/>
    <property type="project" value="TreeGrafter"/>
</dbReference>
<dbReference type="PANTHER" id="PTHR39340:SF1">
    <property type="entry name" value="SULFOFRUCTOSEPHOSPHATE ALDOLASE"/>
    <property type="match status" value="1"/>
</dbReference>
<sequence length="77" mass="8515">MKVEVPVNMEFAKGYAAKEIAYTQEEALGYFKEESQSTNCPFIFLSAGVSADMFQETLRFAKKAGSTFNDVLCGRAT</sequence>
<accession>A0AA38CYX9</accession>
<dbReference type="Gene3D" id="3.20.20.70">
    <property type="entry name" value="Aldolase class I"/>
    <property type="match status" value="1"/>
</dbReference>
<evidence type="ECO:0000256" key="1">
    <source>
        <dbReference type="ARBA" id="ARBA00008679"/>
    </source>
</evidence>